<dbReference type="InterPro" id="IPR036393">
    <property type="entry name" value="AceGlu_kinase-like_sf"/>
</dbReference>
<evidence type="ECO:0000256" key="3">
    <source>
        <dbReference type="ARBA" id="ARBA00021197"/>
    </source>
</evidence>
<evidence type="ECO:0000256" key="9">
    <source>
        <dbReference type="ARBA" id="ARBA00022840"/>
    </source>
</evidence>
<dbReference type="EMBL" id="CM001402">
    <property type="protein sequence ID" value="EHO39994.1"/>
    <property type="molecule type" value="Genomic_DNA"/>
</dbReference>
<evidence type="ECO:0000313" key="16">
    <source>
        <dbReference type="Proteomes" id="UP000004671"/>
    </source>
</evidence>
<dbReference type="RefSeq" id="WP_006926901.1">
    <property type="nucleotide sequence ID" value="NZ_CM001402.1"/>
</dbReference>
<evidence type="ECO:0000256" key="1">
    <source>
        <dbReference type="ARBA" id="ARBA00004828"/>
    </source>
</evidence>
<evidence type="ECO:0000256" key="8">
    <source>
        <dbReference type="ARBA" id="ARBA00022777"/>
    </source>
</evidence>
<sequence>MMIIKIGGGSAINLQGIVEDLAQIDGPKIIVHGANALRDELAQKLGMAPRVITSASGYASVYSDANALDVMMMAYAGLRNKRLVELFQRQQINAIGLTGLDGLLIRGRRNRGIRVKENGKIKLLRDFSGKPQTVNKTLLILLLEQGYLPVITVPIADENGFAINSENDDIVALLQSALQATTIVQLIEAPGFLENPTDPDSVISRLTIRELRVREQQSAGRIKRKLHALVKIFESGKPRVIIADGRVEHPVKNALNEKGTVIQ</sequence>
<keyword evidence="7" id="KW-0547">Nucleotide-binding</keyword>
<comment type="pathway">
    <text evidence="1">Amino-acid biosynthesis; L-arginine biosynthesis; N(2)-acetyl-L-ornithine from L-glutamate: step 2/4.</text>
</comment>
<keyword evidence="8 15" id="KW-0418">Kinase</keyword>
<accession>H1XQA7</accession>
<evidence type="ECO:0000256" key="12">
    <source>
        <dbReference type="ARBA" id="ARBA00048141"/>
    </source>
</evidence>
<evidence type="ECO:0000256" key="5">
    <source>
        <dbReference type="ARBA" id="ARBA00022605"/>
    </source>
</evidence>
<keyword evidence="5" id="KW-0028">Amino-acid biosynthesis</keyword>
<evidence type="ECO:0000256" key="2">
    <source>
        <dbReference type="ARBA" id="ARBA00013065"/>
    </source>
</evidence>
<dbReference type="GO" id="GO:0006526">
    <property type="term" value="P:L-arginine biosynthetic process"/>
    <property type="evidence" value="ECO:0007669"/>
    <property type="project" value="UniProtKB-KW"/>
</dbReference>
<dbReference type="InterPro" id="IPR004662">
    <property type="entry name" value="AcgluKinase_fam"/>
</dbReference>
<dbReference type="Pfam" id="PF00696">
    <property type="entry name" value="AA_kinase"/>
    <property type="match status" value="1"/>
</dbReference>
<dbReference type="GO" id="GO:0005524">
    <property type="term" value="F:ATP binding"/>
    <property type="evidence" value="ECO:0007669"/>
    <property type="project" value="UniProtKB-KW"/>
</dbReference>
<evidence type="ECO:0000259" key="13">
    <source>
        <dbReference type="Pfam" id="PF00696"/>
    </source>
</evidence>
<dbReference type="EMBL" id="CP018099">
    <property type="protein sequence ID" value="APF19899.1"/>
    <property type="molecule type" value="Genomic_DNA"/>
</dbReference>
<dbReference type="OrthoDB" id="9803155at2"/>
<dbReference type="PIRSF" id="PIRSF000728">
    <property type="entry name" value="NAGK"/>
    <property type="match status" value="1"/>
</dbReference>
<dbReference type="Proteomes" id="UP000183868">
    <property type="component" value="Chromosome"/>
</dbReference>
<dbReference type="InParanoid" id="H1XQA7"/>
<dbReference type="GO" id="GO:0005737">
    <property type="term" value="C:cytoplasm"/>
    <property type="evidence" value="ECO:0007669"/>
    <property type="project" value="InterPro"/>
</dbReference>
<gene>
    <name evidence="14" type="ORF">Cabys_3151</name>
    <name evidence="15" type="ORF">Calab_0348</name>
</gene>
<proteinExistence type="predicted"/>
<evidence type="ECO:0000256" key="7">
    <source>
        <dbReference type="ARBA" id="ARBA00022741"/>
    </source>
</evidence>
<dbReference type="AlphaFoldDB" id="H1XQA7"/>
<keyword evidence="4" id="KW-0055">Arginine biosynthesis</keyword>
<reference evidence="14 17" key="2">
    <citation type="submission" date="2016-11" db="EMBL/GenBank/DDBJ databases">
        <title>Genomic analysis of Caldithrix abyssi and proposal of a novel bacterial phylum Caldithrichaeota.</title>
        <authorList>
            <person name="Kublanov I."/>
            <person name="Sigalova O."/>
            <person name="Gavrilov S."/>
            <person name="Lebedinsky A."/>
            <person name="Ivanova N."/>
            <person name="Daum C."/>
            <person name="Reddy T."/>
            <person name="Klenk H.P."/>
            <person name="Goker M."/>
            <person name="Reva O."/>
            <person name="Miroshnichenko M."/>
            <person name="Kyprides N."/>
            <person name="Woyke T."/>
            <person name="Gelfand M."/>
        </authorList>
    </citation>
    <scope>NUCLEOTIDE SEQUENCE [LARGE SCALE GENOMIC DNA]</scope>
    <source>
        <strain evidence="14 17">LF13</strain>
    </source>
</reference>
<dbReference type="GO" id="GO:0003991">
    <property type="term" value="F:acetylglutamate kinase activity"/>
    <property type="evidence" value="ECO:0007669"/>
    <property type="project" value="UniProtKB-EC"/>
</dbReference>
<dbReference type="eggNOG" id="COG0548">
    <property type="taxonomic scope" value="Bacteria"/>
</dbReference>
<name>H1XQA7_CALAY</name>
<evidence type="ECO:0000256" key="10">
    <source>
        <dbReference type="ARBA" id="ARBA00030178"/>
    </source>
</evidence>
<evidence type="ECO:0000313" key="14">
    <source>
        <dbReference type="EMBL" id="APF19899.1"/>
    </source>
</evidence>
<dbReference type="STRING" id="880073.Cabys_3151"/>
<keyword evidence="16" id="KW-1185">Reference proteome</keyword>
<evidence type="ECO:0000256" key="6">
    <source>
        <dbReference type="ARBA" id="ARBA00022679"/>
    </source>
</evidence>
<organism evidence="15 16">
    <name type="scientific">Caldithrix abyssi DSM 13497</name>
    <dbReference type="NCBI Taxonomy" id="880073"/>
    <lineage>
        <taxon>Bacteria</taxon>
        <taxon>Pseudomonadati</taxon>
        <taxon>Calditrichota</taxon>
        <taxon>Calditrichia</taxon>
        <taxon>Calditrichales</taxon>
        <taxon>Calditrichaceae</taxon>
        <taxon>Caldithrix</taxon>
    </lineage>
</organism>
<feature type="domain" description="Aspartate/glutamate/uridylate kinase" evidence="13">
    <location>
        <begin position="2"/>
        <end position="244"/>
    </location>
</feature>
<evidence type="ECO:0000256" key="11">
    <source>
        <dbReference type="ARBA" id="ARBA00030639"/>
    </source>
</evidence>
<keyword evidence="9" id="KW-0067">ATP-binding</keyword>
<dbReference type="PANTHER" id="PTHR23342:SF0">
    <property type="entry name" value="N-ACETYLGLUTAMATE SYNTHASE, MITOCHONDRIAL"/>
    <property type="match status" value="1"/>
</dbReference>
<dbReference type="PANTHER" id="PTHR23342">
    <property type="entry name" value="N-ACETYLGLUTAMATE SYNTHASE"/>
    <property type="match status" value="1"/>
</dbReference>
<dbReference type="NCBIfam" id="NF010659">
    <property type="entry name" value="PRK14058.1-1"/>
    <property type="match status" value="1"/>
</dbReference>
<dbReference type="KEGG" id="caby:Cabys_3151"/>
<dbReference type="SUPFAM" id="SSF53633">
    <property type="entry name" value="Carbamate kinase-like"/>
    <property type="match status" value="1"/>
</dbReference>
<reference evidence="15 16" key="1">
    <citation type="submission" date="2011-09" db="EMBL/GenBank/DDBJ databases">
        <title>The permanent draft genome of Caldithrix abyssi DSM 13497.</title>
        <authorList>
            <consortium name="US DOE Joint Genome Institute (JGI-PGF)"/>
            <person name="Lucas S."/>
            <person name="Han J."/>
            <person name="Lapidus A."/>
            <person name="Bruce D."/>
            <person name="Goodwin L."/>
            <person name="Pitluck S."/>
            <person name="Peters L."/>
            <person name="Kyrpides N."/>
            <person name="Mavromatis K."/>
            <person name="Ivanova N."/>
            <person name="Mikhailova N."/>
            <person name="Chertkov O."/>
            <person name="Detter J.C."/>
            <person name="Tapia R."/>
            <person name="Han C."/>
            <person name="Land M."/>
            <person name="Hauser L."/>
            <person name="Markowitz V."/>
            <person name="Cheng J.-F."/>
            <person name="Hugenholtz P."/>
            <person name="Woyke T."/>
            <person name="Wu D."/>
            <person name="Spring S."/>
            <person name="Brambilla E."/>
            <person name="Klenk H.-P."/>
            <person name="Eisen J.A."/>
        </authorList>
    </citation>
    <scope>NUCLEOTIDE SEQUENCE [LARGE SCALE GENOMIC DNA]</scope>
    <source>
        <strain evidence="15 16">DSM 13497</strain>
    </source>
</reference>
<evidence type="ECO:0000256" key="4">
    <source>
        <dbReference type="ARBA" id="ARBA00022571"/>
    </source>
</evidence>
<dbReference type="Gene3D" id="3.40.1160.10">
    <property type="entry name" value="Acetylglutamate kinase-like"/>
    <property type="match status" value="1"/>
</dbReference>
<dbReference type="HOGENOM" id="CLU_053680_2_1_0"/>
<evidence type="ECO:0000313" key="17">
    <source>
        <dbReference type="Proteomes" id="UP000183868"/>
    </source>
</evidence>
<dbReference type="PaxDb" id="880073-Calab_0348"/>
<dbReference type="InterPro" id="IPR001048">
    <property type="entry name" value="Asp/Glu/Uridylate_kinase"/>
</dbReference>
<dbReference type="Proteomes" id="UP000004671">
    <property type="component" value="Chromosome"/>
</dbReference>
<dbReference type="EC" id="2.7.2.8" evidence="2"/>
<evidence type="ECO:0000313" key="15">
    <source>
        <dbReference type="EMBL" id="EHO39994.1"/>
    </source>
</evidence>
<keyword evidence="6" id="KW-0808">Transferase</keyword>
<comment type="catalytic activity">
    <reaction evidence="12">
        <text>N-acetyl-L-glutamate + ATP = N-acetyl-L-glutamyl 5-phosphate + ADP</text>
        <dbReference type="Rhea" id="RHEA:14629"/>
        <dbReference type="ChEBI" id="CHEBI:30616"/>
        <dbReference type="ChEBI" id="CHEBI:44337"/>
        <dbReference type="ChEBI" id="CHEBI:57936"/>
        <dbReference type="ChEBI" id="CHEBI:456216"/>
        <dbReference type="EC" id="2.7.2.8"/>
    </reaction>
</comment>
<protein>
    <recommendedName>
        <fullName evidence="3">Acetylglutamate kinase</fullName>
        <ecNumber evidence="2">2.7.2.8</ecNumber>
    </recommendedName>
    <alternativeName>
        <fullName evidence="10">N-acetyl-L-glutamate 5-phosphotransferase</fullName>
    </alternativeName>
    <alternativeName>
        <fullName evidence="11">NAG kinase</fullName>
    </alternativeName>
</protein>